<dbReference type="Gene3D" id="3.90.25.10">
    <property type="entry name" value="UDP-galactose 4-epimerase, domain 1"/>
    <property type="match status" value="1"/>
</dbReference>
<keyword evidence="6 8" id="KW-0560">Oxidoreductase</keyword>
<feature type="domain" description="RmlD-like substrate binding" evidence="7">
    <location>
        <begin position="1"/>
        <end position="282"/>
    </location>
</feature>
<keyword evidence="9" id="KW-1185">Reference proteome</keyword>
<evidence type="ECO:0000256" key="1">
    <source>
        <dbReference type="ARBA" id="ARBA00004781"/>
    </source>
</evidence>
<sequence length="286" mass="30202">MKVLVTGAGGQLGRALIASAPEGCELEAIDIADLDLTDAEAIRARIMTGRPDLVMNAAAYTAVDKAESEEDLALAINGTAVAAMASALAETGGRLVHVSTDFVFDGTSSRAYRPEDSPAPISAYGRTKLTGEQAAADSGALIVRTAWVYTAGGANFVRTMIRLMREKDELRVVADQIGTPTWAPGLATVLWGLAAQGASGIYHHSDAGVASWYDFAVAIQDEALAAGLLDKAIPLHPITTADYPTPAVRPAFSLLDCSATRALLQDGWTHWRHNLRTMLKEEKALG</sequence>
<dbReference type="Gene3D" id="3.40.50.720">
    <property type="entry name" value="NAD(P)-binding Rossmann-like Domain"/>
    <property type="match status" value="1"/>
</dbReference>
<dbReference type="Pfam" id="PF04321">
    <property type="entry name" value="RmlD_sub_bind"/>
    <property type="match status" value="1"/>
</dbReference>
<dbReference type="EC" id="1.1.1.133" evidence="3 6"/>
<organism evidence="8 9">
    <name type="scientific">Alteraurantiacibacter aestuarii</name>
    <dbReference type="NCBI Taxonomy" id="650004"/>
    <lineage>
        <taxon>Bacteria</taxon>
        <taxon>Pseudomonadati</taxon>
        <taxon>Pseudomonadota</taxon>
        <taxon>Alphaproteobacteria</taxon>
        <taxon>Sphingomonadales</taxon>
        <taxon>Erythrobacteraceae</taxon>
        <taxon>Alteraurantiacibacter</taxon>
    </lineage>
</organism>
<dbReference type="RefSeq" id="WP_160590634.1">
    <property type="nucleotide sequence ID" value="NZ_BAAAFP010000001.1"/>
</dbReference>
<comment type="pathway">
    <text evidence="1 6">Carbohydrate biosynthesis; dTDP-L-rhamnose biosynthesis.</text>
</comment>
<evidence type="ECO:0000313" key="9">
    <source>
        <dbReference type="Proteomes" id="UP000435243"/>
    </source>
</evidence>
<evidence type="ECO:0000256" key="3">
    <source>
        <dbReference type="ARBA" id="ARBA00012929"/>
    </source>
</evidence>
<dbReference type="GO" id="GO:0019305">
    <property type="term" value="P:dTDP-rhamnose biosynthetic process"/>
    <property type="evidence" value="ECO:0007669"/>
    <property type="project" value="UniProtKB-UniPathway"/>
</dbReference>
<name>A0A844ZKY0_9SPHN</name>
<evidence type="ECO:0000256" key="2">
    <source>
        <dbReference type="ARBA" id="ARBA00010944"/>
    </source>
</evidence>
<gene>
    <name evidence="8" type="primary">rfbD</name>
    <name evidence="8" type="ORF">GRI32_06710</name>
</gene>
<accession>A0A844ZKY0</accession>
<dbReference type="InterPro" id="IPR029903">
    <property type="entry name" value="RmlD-like-bd"/>
</dbReference>
<dbReference type="EMBL" id="WTYY01000003">
    <property type="protein sequence ID" value="MXO88428.1"/>
    <property type="molecule type" value="Genomic_DNA"/>
</dbReference>
<dbReference type="OrthoDB" id="9803892at2"/>
<dbReference type="PANTHER" id="PTHR10491:SF4">
    <property type="entry name" value="METHIONINE ADENOSYLTRANSFERASE 2 SUBUNIT BETA"/>
    <property type="match status" value="1"/>
</dbReference>
<evidence type="ECO:0000256" key="6">
    <source>
        <dbReference type="RuleBase" id="RU364082"/>
    </source>
</evidence>
<dbReference type="GO" id="GO:0005829">
    <property type="term" value="C:cytosol"/>
    <property type="evidence" value="ECO:0007669"/>
    <property type="project" value="TreeGrafter"/>
</dbReference>
<dbReference type="SUPFAM" id="SSF51735">
    <property type="entry name" value="NAD(P)-binding Rossmann-fold domains"/>
    <property type="match status" value="1"/>
</dbReference>
<comment type="caution">
    <text evidence="8">The sequence shown here is derived from an EMBL/GenBank/DDBJ whole genome shotgun (WGS) entry which is preliminary data.</text>
</comment>
<dbReference type="CDD" id="cd05254">
    <property type="entry name" value="dTDP_HR_like_SDR_e"/>
    <property type="match status" value="1"/>
</dbReference>
<dbReference type="AlphaFoldDB" id="A0A844ZKY0"/>
<comment type="cofactor">
    <cofactor evidence="6">
        <name>Mg(2+)</name>
        <dbReference type="ChEBI" id="CHEBI:18420"/>
    </cofactor>
    <text evidence="6">Binds 1 Mg(2+) ion per monomer.</text>
</comment>
<dbReference type="Proteomes" id="UP000435243">
    <property type="component" value="Unassembled WGS sequence"/>
</dbReference>
<evidence type="ECO:0000256" key="5">
    <source>
        <dbReference type="ARBA" id="ARBA00048200"/>
    </source>
</evidence>
<comment type="catalytic activity">
    <reaction evidence="5 6">
        <text>dTDP-beta-L-rhamnose + NADP(+) = dTDP-4-dehydro-beta-L-rhamnose + NADPH + H(+)</text>
        <dbReference type="Rhea" id="RHEA:21796"/>
        <dbReference type="ChEBI" id="CHEBI:15378"/>
        <dbReference type="ChEBI" id="CHEBI:57510"/>
        <dbReference type="ChEBI" id="CHEBI:57783"/>
        <dbReference type="ChEBI" id="CHEBI:58349"/>
        <dbReference type="ChEBI" id="CHEBI:62830"/>
        <dbReference type="EC" id="1.1.1.133"/>
    </reaction>
</comment>
<protein>
    <recommendedName>
        <fullName evidence="4 6">dTDP-4-dehydrorhamnose reductase</fullName>
        <ecNumber evidence="3 6">1.1.1.133</ecNumber>
    </recommendedName>
</protein>
<reference evidence="8 9" key="1">
    <citation type="submission" date="2019-12" db="EMBL/GenBank/DDBJ databases">
        <title>Genomic-based taxomic classification of the family Erythrobacteraceae.</title>
        <authorList>
            <person name="Xu L."/>
        </authorList>
    </citation>
    <scope>NUCLEOTIDE SEQUENCE [LARGE SCALE GENOMIC DNA]</scope>
    <source>
        <strain evidence="8 9">JCM 16339</strain>
    </source>
</reference>
<keyword evidence="6" id="KW-0521">NADP</keyword>
<comment type="similarity">
    <text evidence="2 6">Belongs to the dTDP-4-dehydrorhamnose reductase family.</text>
</comment>
<dbReference type="NCBIfam" id="TIGR01214">
    <property type="entry name" value="rmlD"/>
    <property type="match status" value="1"/>
</dbReference>
<evidence type="ECO:0000259" key="7">
    <source>
        <dbReference type="Pfam" id="PF04321"/>
    </source>
</evidence>
<dbReference type="GO" id="GO:0008831">
    <property type="term" value="F:dTDP-4-dehydrorhamnose reductase activity"/>
    <property type="evidence" value="ECO:0007669"/>
    <property type="project" value="UniProtKB-EC"/>
</dbReference>
<dbReference type="InterPro" id="IPR005913">
    <property type="entry name" value="dTDP_dehydrorham_reduct"/>
</dbReference>
<dbReference type="PANTHER" id="PTHR10491">
    <property type="entry name" value="DTDP-4-DEHYDRORHAMNOSE REDUCTASE"/>
    <property type="match status" value="1"/>
</dbReference>
<dbReference type="UniPathway" id="UPA00124"/>
<dbReference type="InterPro" id="IPR036291">
    <property type="entry name" value="NAD(P)-bd_dom_sf"/>
</dbReference>
<comment type="function">
    <text evidence="6">Catalyzes the reduction of dTDP-6-deoxy-L-lyxo-4-hexulose to yield dTDP-L-rhamnose.</text>
</comment>
<evidence type="ECO:0000313" key="8">
    <source>
        <dbReference type="EMBL" id="MXO88428.1"/>
    </source>
</evidence>
<proteinExistence type="inferred from homology"/>
<evidence type="ECO:0000256" key="4">
    <source>
        <dbReference type="ARBA" id="ARBA00017099"/>
    </source>
</evidence>